<dbReference type="Gene3D" id="2.130.10.10">
    <property type="entry name" value="YVTN repeat-like/Quinoprotein amine dehydrogenase"/>
    <property type="match status" value="2"/>
</dbReference>
<name>A0A835M7C2_9MAGN</name>
<dbReference type="InterPro" id="IPR001680">
    <property type="entry name" value="WD40_rpt"/>
</dbReference>
<dbReference type="InterPro" id="IPR036322">
    <property type="entry name" value="WD40_repeat_dom_sf"/>
</dbReference>
<gene>
    <name evidence="5" type="ORF">IFM89_007454</name>
</gene>
<dbReference type="Pfam" id="PF00400">
    <property type="entry name" value="WD40"/>
    <property type="match status" value="6"/>
</dbReference>
<dbReference type="OrthoDB" id="190105at2759"/>
<dbReference type="PROSITE" id="PS50082">
    <property type="entry name" value="WD_REPEATS_2"/>
    <property type="match status" value="4"/>
</dbReference>
<dbReference type="AlphaFoldDB" id="A0A835M7C2"/>
<feature type="repeat" description="WD" evidence="3">
    <location>
        <begin position="222"/>
        <end position="253"/>
    </location>
</feature>
<sequence>MEISGNRTLLSFINNDEKSSQKSPQLEIYEPDPQNSRPAKYYTASLTDPYSPPSPESPWACTPTNPSPPSTLLYQCIASLHRHDGNIFSIAVLHGSVFTGSESSHIRVWKQMDFAERGYLKTNSGDVRAILAYGNMLFTTHKDHKVRVWSVTNNSGDFRSRKLTMLPPQNSFRLFSRKKTLQHQDCISCLAYYHAEGLLYTGSWDKTVKTWRVSDQRCMDSFVAHNDAISAIVVNQEDGSVFTCSSDGSVKIWRRVYGENSHTLTMTLKFQLSPVNALAISSSLNSCYLYSASSDGLISFWKKEKISSRFNHGGFLQGHKYSVLCVVAMERLIFSGSEDTTVRIWRREEGSSFHECLAVLDGHRGPVRSLAACLENVVMGFLVFSASMDGTFKVWRVRIFPEEKNTSKYERVQRDPKLKLMEYETVKRSDLDTKFMECEIRAALEILSANVMFAHYHITIFGLV</sequence>
<protein>
    <submittedName>
        <fullName evidence="5">Uncharacterized protein</fullName>
    </submittedName>
</protein>
<evidence type="ECO:0000313" key="6">
    <source>
        <dbReference type="Proteomes" id="UP000631114"/>
    </source>
</evidence>
<dbReference type="PROSITE" id="PS50294">
    <property type="entry name" value="WD_REPEATS_REGION"/>
    <property type="match status" value="1"/>
</dbReference>
<dbReference type="CDD" id="cd00200">
    <property type="entry name" value="WD40"/>
    <property type="match status" value="1"/>
</dbReference>
<dbReference type="PANTHER" id="PTHR22844">
    <property type="entry name" value="F-BOX AND WD40 DOMAIN PROTEIN"/>
    <property type="match status" value="1"/>
</dbReference>
<feature type="repeat" description="WD" evidence="3">
    <location>
        <begin position="316"/>
        <end position="355"/>
    </location>
</feature>
<dbReference type="EMBL" id="JADFTS010000003">
    <property type="protein sequence ID" value="KAF9613376.1"/>
    <property type="molecule type" value="Genomic_DNA"/>
</dbReference>
<proteinExistence type="predicted"/>
<comment type="caution">
    <text evidence="5">The sequence shown here is derived from an EMBL/GenBank/DDBJ whole genome shotgun (WGS) entry which is preliminary data.</text>
</comment>
<evidence type="ECO:0000256" key="1">
    <source>
        <dbReference type="ARBA" id="ARBA00022574"/>
    </source>
</evidence>
<dbReference type="PANTHER" id="PTHR22844:SF213">
    <property type="entry name" value="OS01G0232200 PROTEIN"/>
    <property type="match status" value="1"/>
</dbReference>
<dbReference type="SUPFAM" id="SSF50978">
    <property type="entry name" value="WD40 repeat-like"/>
    <property type="match status" value="1"/>
</dbReference>
<feature type="compositionally biased region" description="Polar residues" evidence="4">
    <location>
        <begin position="1"/>
        <end position="14"/>
    </location>
</feature>
<evidence type="ECO:0000256" key="3">
    <source>
        <dbReference type="PROSITE-ProRule" id="PRU00221"/>
    </source>
</evidence>
<accession>A0A835M7C2</accession>
<keyword evidence="2" id="KW-0677">Repeat</keyword>
<feature type="region of interest" description="Disordered" evidence="4">
    <location>
        <begin position="1"/>
        <end position="64"/>
    </location>
</feature>
<organism evidence="5 6">
    <name type="scientific">Coptis chinensis</name>
    <dbReference type="NCBI Taxonomy" id="261450"/>
    <lineage>
        <taxon>Eukaryota</taxon>
        <taxon>Viridiplantae</taxon>
        <taxon>Streptophyta</taxon>
        <taxon>Embryophyta</taxon>
        <taxon>Tracheophyta</taxon>
        <taxon>Spermatophyta</taxon>
        <taxon>Magnoliopsida</taxon>
        <taxon>Ranunculales</taxon>
        <taxon>Ranunculaceae</taxon>
        <taxon>Coptidoideae</taxon>
        <taxon>Coptis</taxon>
    </lineage>
</organism>
<dbReference type="InterPro" id="IPR045182">
    <property type="entry name" value="JINGUBANG-like"/>
</dbReference>
<keyword evidence="1 3" id="KW-0853">WD repeat</keyword>
<evidence type="ECO:0000256" key="2">
    <source>
        <dbReference type="ARBA" id="ARBA00022737"/>
    </source>
</evidence>
<feature type="repeat" description="WD" evidence="3">
    <location>
        <begin position="360"/>
        <end position="398"/>
    </location>
</feature>
<feature type="repeat" description="WD" evidence="3">
    <location>
        <begin position="180"/>
        <end position="221"/>
    </location>
</feature>
<keyword evidence="6" id="KW-1185">Reference proteome</keyword>
<dbReference type="PRINTS" id="PR00320">
    <property type="entry name" value="GPROTEINBRPT"/>
</dbReference>
<evidence type="ECO:0000256" key="4">
    <source>
        <dbReference type="SAM" id="MobiDB-lite"/>
    </source>
</evidence>
<dbReference type="InterPro" id="IPR015943">
    <property type="entry name" value="WD40/YVTN_repeat-like_dom_sf"/>
</dbReference>
<dbReference type="SMART" id="SM00320">
    <property type="entry name" value="WD40"/>
    <property type="match status" value="7"/>
</dbReference>
<reference evidence="5 6" key="1">
    <citation type="submission" date="2020-10" db="EMBL/GenBank/DDBJ databases">
        <title>The Coptis chinensis genome and diversification of protoberbering-type alkaloids.</title>
        <authorList>
            <person name="Wang B."/>
            <person name="Shu S."/>
            <person name="Song C."/>
            <person name="Liu Y."/>
        </authorList>
    </citation>
    <scope>NUCLEOTIDE SEQUENCE [LARGE SCALE GENOMIC DNA]</scope>
    <source>
        <strain evidence="5">HL-2020</strain>
        <tissue evidence="5">Leaf</tissue>
    </source>
</reference>
<dbReference type="InterPro" id="IPR020472">
    <property type="entry name" value="WD40_PAC1"/>
</dbReference>
<evidence type="ECO:0000313" key="5">
    <source>
        <dbReference type="EMBL" id="KAF9613376.1"/>
    </source>
</evidence>
<dbReference type="Proteomes" id="UP000631114">
    <property type="component" value="Unassembled WGS sequence"/>
</dbReference>